<dbReference type="GO" id="GO:0004165">
    <property type="term" value="F:delta(3)-delta(2)-enoyl-CoA isomerase activity"/>
    <property type="evidence" value="ECO:0007669"/>
    <property type="project" value="TreeGrafter"/>
</dbReference>
<proteinExistence type="predicted"/>
<accession>A0A1I0SRU8</accession>
<protein>
    <submittedName>
        <fullName evidence="1">Enoyl-CoA hydratase/carnithine racemase</fullName>
    </submittedName>
</protein>
<evidence type="ECO:0000313" key="2">
    <source>
        <dbReference type="Proteomes" id="UP000182054"/>
    </source>
</evidence>
<dbReference type="InterPro" id="IPR001753">
    <property type="entry name" value="Enoyl-CoA_hydra/iso"/>
</dbReference>
<dbReference type="PANTHER" id="PTHR11941">
    <property type="entry name" value="ENOYL-COA HYDRATASE-RELATED"/>
    <property type="match status" value="1"/>
</dbReference>
<dbReference type="AlphaFoldDB" id="A0A1I0SRU8"/>
<dbReference type="Proteomes" id="UP000182054">
    <property type="component" value="Unassembled WGS sequence"/>
</dbReference>
<dbReference type="OrthoDB" id="3567227at2"/>
<dbReference type="GO" id="GO:0006635">
    <property type="term" value="P:fatty acid beta-oxidation"/>
    <property type="evidence" value="ECO:0007669"/>
    <property type="project" value="TreeGrafter"/>
</dbReference>
<organism evidence="1 2">
    <name type="scientific">Rhodococcoides kroppenstedtii</name>
    <dbReference type="NCBI Taxonomy" id="293050"/>
    <lineage>
        <taxon>Bacteria</taxon>
        <taxon>Bacillati</taxon>
        <taxon>Actinomycetota</taxon>
        <taxon>Actinomycetes</taxon>
        <taxon>Mycobacteriales</taxon>
        <taxon>Nocardiaceae</taxon>
        <taxon>Rhodococcoides</taxon>
    </lineage>
</organism>
<dbReference type="CDD" id="cd06558">
    <property type="entry name" value="crotonase-like"/>
    <property type="match status" value="1"/>
</dbReference>
<dbReference type="SUPFAM" id="SSF52096">
    <property type="entry name" value="ClpP/crotonase"/>
    <property type="match status" value="1"/>
</dbReference>
<gene>
    <name evidence="1" type="ORF">SAMN05444374_102217</name>
</gene>
<sequence>MPALERDGDVFVLTLAHADGVNPENRFHPDWIEQVHALLDEVDATEGPAALVTVGAGKFYSNGLDTDYLFAHADRIPEYLDLVHTVYTRLLRFPMATVAAINGHAFGAGAMLALCHDTSVMRADRGFFCLPEVSLGMPFTEGMSTLLLERLPNATAVEAMTTGRRYGAADAVEHHIVGESAAEDAVVARAVEIAAARTATHGPNLTSIKDSIHTRTLAALSVQTGESSFSFGS</sequence>
<dbReference type="Gene3D" id="3.90.226.10">
    <property type="entry name" value="2-enoyl-CoA Hydratase, Chain A, domain 1"/>
    <property type="match status" value="1"/>
</dbReference>
<dbReference type="InterPro" id="IPR029045">
    <property type="entry name" value="ClpP/crotonase-like_dom_sf"/>
</dbReference>
<dbReference type="EMBL" id="FOJN01000002">
    <property type="protein sequence ID" value="SFA42244.1"/>
    <property type="molecule type" value="Genomic_DNA"/>
</dbReference>
<dbReference type="PANTHER" id="PTHR11941:SF75">
    <property type="entry name" value="ENOYL-COA HYDRATASE_ISOMERASE FAMILY PROTEIN"/>
    <property type="match status" value="1"/>
</dbReference>
<dbReference type="RefSeq" id="WP_068365890.1">
    <property type="nucleotide sequence ID" value="NZ_FOJN01000002.1"/>
</dbReference>
<reference evidence="1 2" key="1">
    <citation type="submission" date="2016-10" db="EMBL/GenBank/DDBJ databases">
        <authorList>
            <person name="de Groot N.N."/>
        </authorList>
    </citation>
    <scope>NUCLEOTIDE SEQUENCE [LARGE SCALE GENOMIC DNA]</scope>
    <source>
        <strain evidence="1 2">DSM 44908</strain>
    </source>
</reference>
<dbReference type="Pfam" id="PF00378">
    <property type="entry name" value="ECH_1"/>
    <property type="match status" value="1"/>
</dbReference>
<name>A0A1I0SRU8_9NOCA</name>
<dbReference type="GeneID" id="85484686"/>
<evidence type="ECO:0000313" key="1">
    <source>
        <dbReference type="EMBL" id="SFA42244.1"/>
    </source>
</evidence>